<proteinExistence type="predicted"/>
<gene>
    <name evidence="1" type="ORF">DFQ27_007994</name>
</gene>
<evidence type="ECO:0000313" key="2">
    <source>
        <dbReference type="Proteomes" id="UP000807716"/>
    </source>
</evidence>
<reference evidence="1" key="1">
    <citation type="journal article" date="2020" name="Fungal Divers.">
        <title>Resolving the Mortierellaceae phylogeny through synthesis of multi-gene phylogenetics and phylogenomics.</title>
        <authorList>
            <person name="Vandepol N."/>
            <person name="Liber J."/>
            <person name="Desiro A."/>
            <person name="Na H."/>
            <person name="Kennedy M."/>
            <person name="Barry K."/>
            <person name="Grigoriev I.V."/>
            <person name="Miller A.N."/>
            <person name="O'Donnell K."/>
            <person name="Stajich J.E."/>
            <person name="Bonito G."/>
        </authorList>
    </citation>
    <scope>NUCLEOTIDE SEQUENCE</scope>
    <source>
        <strain evidence="1">BC1065</strain>
    </source>
</reference>
<protein>
    <submittedName>
        <fullName evidence="1">Uncharacterized protein</fullName>
    </submittedName>
</protein>
<comment type="caution">
    <text evidence="1">The sequence shown here is derived from an EMBL/GenBank/DDBJ whole genome shotgun (WGS) entry which is preliminary data.</text>
</comment>
<organism evidence="1 2">
    <name type="scientific">Actinomortierella ambigua</name>
    <dbReference type="NCBI Taxonomy" id="1343610"/>
    <lineage>
        <taxon>Eukaryota</taxon>
        <taxon>Fungi</taxon>
        <taxon>Fungi incertae sedis</taxon>
        <taxon>Mucoromycota</taxon>
        <taxon>Mortierellomycotina</taxon>
        <taxon>Mortierellomycetes</taxon>
        <taxon>Mortierellales</taxon>
        <taxon>Mortierellaceae</taxon>
        <taxon>Actinomortierella</taxon>
    </lineage>
</organism>
<accession>A0A9P6PTC4</accession>
<name>A0A9P6PTC4_9FUNG</name>
<evidence type="ECO:0000313" key="1">
    <source>
        <dbReference type="EMBL" id="KAG0252562.1"/>
    </source>
</evidence>
<dbReference type="Proteomes" id="UP000807716">
    <property type="component" value="Unassembled WGS sequence"/>
</dbReference>
<dbReference type="AlphaFoldDB" id="A0A9P6PTC4"/>
<keyword evidence="2" id="KW-1185">Reference proteome</keyword>
<dbReference type="EMBL" id="JAAAJB010000650">
    <property type="protein sequence ID" value="KAG0252562.1"/>
    <property type="molecule type" value="Genomic_DNA"/>
</dbReference>
<sequence length="108" mass="12113">MFCCFTSRPKTISPSSSTENLNDLESYNIAQAQAHAQAPMTERRKYNYDGDPFLAHDRGNTLSPIIPLEFSSAKFSSTAKLLLRHCLAPLEEKGIPKKSRLFETMSSE</sequence>